<dbReference type="EMBL" id="KN880483">
    <property type="protein sequence ID" value="KIY69489.1"/>
    <property type="molecule type" value="Genomic_DNA"/>
</dbReference>
<protein>
    <recommendedName>
        <fullName evidence="2">DUF6532 domain-containing protein</fullName>
    </recommendedName>
</protein>
<feature type="domain" description="DUF6532" evidence="2">
    <location>
        <begin position="234"/>
        <end position="442"/>
    </location>
</feature>
<proteinExistence type="predicted"/>
<name>A0A0D7BH94_9AGAR</name>
<sequence>MSQSTSTPTTRAASIAEKTSTITRAQLIARRPGAVTRGAAKVAQAAAPITPGPTPAKLAAQRRKDAARKAAKEEVAHRRAQAIMAAERDEEVDGPVAAQATAGSAQDMPPLADVDDALAGLHLSYVQQSKAHRDESDDERDVGPRQPALGDGDDADDDFGGGFEDDDDHGMDVEDGPDIFDATTVAPTTRKRRAQCDDEFEDVDDDVRTPLRKSAKVIGAEFTSRERIFLKHVKNISRAEIITENAYHSPYDLEDRITATMHRTAHDSRYGSPQHVHTWNRLRDSPRLARAITYVDYTNQACRATTVCLVRGAIHLMGIPRAAPNAQEAERITVEDVHWIKTNRVWQYGSIDLVNRTFDVLKFGQAEWVVEVATSLLITQRSRLDVDAFAWVMEAQEIPLSLLGLILTCGNHVIDEYAGGRWERKPFTVASATTYTDVMFKLRGYELDFPDLLKEWKVKVFEQACERARKGWLVRTEVTEDGEAVKMMMQAAQDEAARRARMA</sequence>
<reference evidence="3 4" key="1">
    <citation type="journal article" date="2015" name="Fungal Genet. Biol.">
        <title>Evolution of novel wood decay mechanisms in Agaricales revealed by the genome sequences of Fistulina hepatica and Cylindrobasidium torrendii.</title>
        <authorList>
            <person name="Floudas D."/>
            <person name="Held B.W."/>
            <person name="Riley R."/>
            <person name="Nagy L.G."/>
            <person name="Koehler G."/>
            <person name="Ransdell A.S."/>
            <person name="Younus H."/>
            <person name="Chow J."/>
            <person name="Chiniquy J."/>
            <person name="Lipzen A."/>
            <person name="Tritt A."/>
            <person name="Sun H."/>
            <person name="Haridas S."/>
            <person name="LaButti K."/>
            <person name="Ohm R.A."/>
            <person name="Kues U."/>
            <person name="Blanchette R.A."/>
            <person name="Grigoriev I.V."/>
            <person name="Minto R.E."/>
            <person name="Hibbett D.S."/>
        </authorList>
    </citation>
    <scope>NUCLEOTIDE SEQUENCE [LARGE SCALE GENOMIC DNA]</scope>
    <source>
        <strain evidence="3 4">FP15055 ss-10</strain>
    </source>
</reference>
<evidence type="ECO:0000313" key="4">
    <source>
        <dbReference type="Proteomes" id="UP000054007"/>
    </source>
</evidence>
<feature type="compositionally biased region" description="Acidic residues" evidence="1">
    <location>
        <begin position="151"/>
        <end position="178"/>
    </location>
</feature>
<evidence type="ECO:0000256" key="1">
    <source>
        <dbReference type="SAM" id="MobiDB-lite"/>
    </source>
</evidence>
<dbReference type="Proteomes" id="UP000054007">
    <property type="component" value="Unassembled WGS sequence"/>
</dbReference>
<dbReference type="InterPro" id="IPR045341">
    <property type="entry name" value="DUF6532"/>
</dbReference>
<dbReference type="STRING" id="1314674.A0A0D7BH94"/>
<dbReference type="OrthoDB" id="3069387at2759"/>
<evidence type="ECO:0000313" key="3">
    <source>
        <dbReference type="EMBL" id="KIY69489.1"/>
    </source>
</evidence>
<feature type="region of interest" description="Disordered" evidence="1">
    <location>
        <begin position="128"/>
        <end position="181"/>
    </location>
</feature>
<keyword evidence="4" id="KW-1185">Reference proteome</keyword>
<gene>
    <name evidence="3" type="ORF">CYLTODRAFT_452581</name>
</gene>
<evidence type="ECO:0000259" key="2">
    <source>
        <dbReference type="Pfam" id="PF20149"/>
    </source>
</evidence>
<dbReference type="AlphaFoldDB" id="A0A0D7BH94"/>
<organism evidence="3 4">
    <name type="scientific">Cylindrobasidium torrendii FP15055 ss-10</name>
    <dbReference type="NCBI Taxonomy" id="1314674"/>
    <lineage>
        <taxon>Eukaryota</taxon>
        <taxon>Fungi</taxon>
        <taxon>Dikarya</taxon>
        <taxon>Basidiomycota</taxon>
        <taxon>Agaricomycotina</taxon>
        <taxon>Agaricomycetes</taxon>
        <taxon>Agaricomycetidae</taxon>
        <taxon>Agaricales</taxon>
        <taxon>Marasmiineae</taxon>
        <taxon>Physalacriaceae</taxon>
        <taxon>Cylindrobasidium</taxon>
    </lineage>
</organism>
<accession>A0A0D7BH94</accession>
<feature type="region of interest" description="Disordered" evidence="1">
    <location>
        <begin position="85"/>
        <end position="112"/>
    </location>
</feature>
<dbReference type="Pfam" id="PF20149">
    <property type="entry name" value="DUF6532"/>
    <property type="match status" value="1"/>
</dbReference>